<dbReference type="InterPro" id="IPR013813">
    <property type="entry name" value="Endoribo_LPSP/chorism_mut-like"/>
</dbReference>
<name>A0A1Q5PLQ6_9ACTO</name>
<evidence type="ECO:0000313" key="3">
    <source>
        <dbReference type="Proteomes" id="UP000186785"/>
    </source>
</evidence>
<dbReference type="STRING" id="1921764.BSR28_05580"/>
<dbReference type="PANTHER" id="PTHR43760">
    <property type="entry name" value="ENDORIBONUCLEASE-RELATED"/>
    <property type="match status" value="1"/>
</dbReference>
<dbReference type="OrthoDB" id="9806229at2"/>
<keyword evidence="3" id="KW-1185">Reference proteome</keyword>
<gene>
    <name evidence="2" type="ORF">BSR29_05820</name>
</gene>
<dbReference type="RefSeq" id="WP_073709353.1">
    <property type="nucleotide sequence ID" value="NZ_MQSV01000003.1"/>
</dbReference>
<protein>
    <submittedName>
        <fullName evidence="2">LysR family transcriptional regulator</fullName>
    </submittedName>
</protein>
<dbReference type="CDD" id="cd02199">
    <property type="entry name" value="YjgF_YER057c_UK114_like_1"/>
    <property type="match status" value="1"/>
</dbReference>
<dbReference type="AlphaFoldDB" id="A0A1Q5PLQ6"/>
<dbReference type="Pfam" id="PF14588">
    <property type="entry name" value="YjgF_endoribonc"/>
    <property type="match status" value="1"/>
</dbReference>
<dbReference type="PANTHER" id="PTHR43760:SF1">
    <property type="entry name" value="ENDORIBONUCLEASE L-PSP_CHORISMATE MUTASE-LIKE DOMAIN-CONTAINING PROTEIN"/>
    <property type="match status" value="1"/>
</dbReference>
<dbReference type="EMBL" id="MQSV01000003">
    <property type="protein sequence ID" value="OKL47995.1"/>
    <property type="molecule type" value="Genomic_DNA"/>
</dbReference>
<dbReference type="InterPro" id="IPR035959">
    <property type="entry name" value="RutC-like_sf"/>
</dbReference>
<comment type="caution">
    <text evidence="2">The sequence shown here is derived from an EMBL/GenBank/DDBJ whole genome shotgun (WGS) entry which is preliminary data.</text>
</comment>
<sequence length="155" mass="15583">MTKPSEKLAELGLELPEVAKPVAAYTPAIMDRGVVRTSGQLPLKDGNLVSTGAVGEGGATVEDAAAAAQACALNAIAAAAQVAGGVDRLGGVVKVLGFVSSKPDFFGQAAVINGASELFAQVFGQDHARSAVGMAALPLDASVEVEAEFFLAEEN</sequence>
<proteinExistence type="predicted"/>
<evidence type="ECO:0000259" key="1">
    <source>
        <dbReference type="Pfam" id="PF14588"/>
    </source>
</evidence>
<organism evidence="2 3">
    <name type="scientific">Boudabousia liubingyangii</name>
    <dbReference type="NCBI Taxonomy" id="1921764"/>
    <lineage>
        <taxon>Bacteria</taxon>
        <taxon>Bacillati</taxon>
        <taxon>Actinomycetota</taxon>
        <taxon>Actinomycetes</taxon>
        <taxon>Actinomycetales</taxon>
        <taxon>Actinomycetaceae</taxon>
        <taxon>Boudabousia</taxon>
    </lineage>
</organism>
<feature type="domain" description="Endoribonuclease L-PSP/chorismate mutase-like" evidence="1">
    <location>
        <begin position="7"/>
        <end position="139"/>
    </location>
</feature>
<evidence type="ECO:0000313" key="2">
    <source>
        <dbReference type="EMBL" id="OKL47995.1"/>
    </source>
</evidence>
<reference evidence="2 3" key="1">
    <citation type="submission" date="2016-11" db="EMBL/GenBank/DDBJ databases">
        <title>Actinomyces gypaetusis sp. nov. isolated from the vulture Gypaetus barbatus in Qinghai Tibet Plateau China.</title>
        <authorList>
            <person name="Meng X."/>
        </authorList>
    </citation>
    <scope>NUCLEOTIDE SEQUENCE [LARGE SCALE GENOMIC DNA]</scope>
    <source>
        <strain evidence="2 3">VUL4_2</strain>
    </source>
</reference>
<accession>A0A1Q5PLQ6</accession>
<dbReference type="Gene3D" id="3.30.1330.40">
    <property type="entry name" value="RutC-like"/>
    <property type="match status" value="1"/>
</dbReference>
<dbReference type="Proteomes" id="UP000186785">
    <property type="component" value="Unassembled WGS sequence"/>
</dbReference>
<dbReference type="SUPFAM" id="SSF55298">
    <property type="entry name" value="YjgF-like"/>
    <property type="match status" value="1"/>
</dbReference>